<evidence type="ECO:0008006" key="4">
    <source>
        <dbReference type="Google" id="ProtNLM"/>
    </source>
</evidence>
<evidence type="ECO:0000313" key="3">
    <source>
        <dbReference type="Proteomes" id="UP000001064"/>
    </source>
</evidence>
<dbReference type="FunCoup" id="F0ZX33">
    <property type="interactions" value="138"/>
</dbReference>
<feature type="chain" id="PRO_5003263920" description="Carbohydrate binding domain-containing protein" evidence="1">
    <location>
        <begin position="20"/>
        <end position="314"/>
    </location>
</feature>
<dbReference type="eggNOG" id="ENOG502RINZ">
    <property type="taxonomic scope" value="Eukaryota"/>
</dbReference>
<name>F0ZX33_DICPU</name>
<dbReference type="PANTHER" id="PTHR35885">
    <property type="entry name" value="CARBOHYDRATE BINDING DOMAIN-CONTAINING PROTEIN-RELATED"/>
    <property type="match status" value="1"/>
</dbReference>
<dbReference type="OMA" id="SSAFNWA"/>
<dbReference type="AlphaFoldDB" id="F0ZX33"/>
<evidence type="ECO:0000313" key="2">
    <source>
        <dbReference type="EMBL" id="EGC31504.1"/>
    </source>
</evidence>
<feature type="signal peptide" evidence="1">
    <location>
        <begin position="1"/>
        <end position="19"/>
    </location>
</feature>
<dbReference type="InParanoid" id="F0ZX33"/>
<proteinExistence type="predicted"/>
<accession>F0ZX33</accession>
<dbReference type="GeneID" id="10505724"/>
<evidence type="ECO:0000256" key="1">
    <source>
        <dbReference type="SAM" id="SignalP"/>
    </source>
</evidence>
<dbReference type="EMBL" id="GL871250">
    <property type="protein sequence ID" value="EGC31504.1"/>
    <property type="molecule type" value="Genomic_DNA"/>
</dbReference>
<dbReference type="PANTHER" id="PTHR35885:SF1">
    <property type="entry name" value="CARBOHYDRATE BINDING DOMAIN-CONTAINING PROTEIN"/>
    <property type="match status" value="1"/>
</dbReference>
<sequence>MKVFALLVIILALISNCMGDTAFAIWNKDSQTAAAGLYDFANIYNTTEKYTLSGYQHINTTNQYSTYNAVTRVISFFATSLADNHIYLFSLNVDTWVANQVKIDFDPTKFTVLSIESSQTTNDTDLFLVMSVNPTTTQNEFIVTKMNAATGIYNIYDTVQMTFASASYDQANKLFVVIVNNGTNNMVSTYDINGVFVRSRVYTIGNVNSNYKATSLPYNLVYLSSYSAFYMNIDLNGRPEIFLLYASTQQFYNKAWLQNTPFYVKTANAIGQSNGYIYQETNSNSKSYINKFNGYQWTYTKYTDYLILNLWGLV</sequence>
<gene>
    <name evidence="2" type="ORF">DICPUDRAFT_156660</name>
</gene>
<organism evidence="2 3">
    <name type="scientific">Dictyostelium purpureum</name>
    <name type="common">Slime mold</name>
    <dbReference type="NCBI Taxonomy" id="5786"/>
    <lineage>
        <taxon>Eukaryota</taxon>
        <taxon>Amoebozoa</taxon>
        <taxon>Evosea</taxon>
        <taxon>Eumycetozoa</taxon>
        <taxon>Dictyostelia</taxon>
        <taxon>Dictyosteliales</taxon>
        <taxon>Dictyosteliaceae</taxon>
        <taxon>Dictyostelium</taxon>
    </lineage>
</organism>
<keyword evidence="3" id="KW-1185">Reference proteome</keyword>
<dbReference type="RefSeq" id="XP_003291979.1">
    <property type="nucleotide sequence ID" value="XM_003291931.1"/>
</dbReference>
<protein>
    <recommendedName>
        <fullName evidence="4">Carbohydrate binding domain-containing protein</fullName>
    </recommendedName>
</protein>
<dbReference type="KEGG" id="dpp:DICPUDRAFT_156660"/>
<dbReference type="VEuPathDB" id="AmoebaDB:DICPUDRAFT_156660"/>
<reference evidence="3" key="1">
    <citation type="journal article" date="2011" name="Genome Biol.">
        <title>Comparative genomics of the social amoebae Dictyostelium discoideum and Dictyostelium purpureum.</title>
        <authorList>
            <consortium name="US DOE Joint Genome Institute (JGI-PGF)"/>
            <person name="Sucgang R."/>
            <person name="Kuo A."/>
            <person name="Tian X."/>
            <person name="Salerno W."/>
            <person name="Parikh A."/>
            <person name="Feasley C.L."/>
            <person name="Dalin E."/>
            <person name="Tu H."/>
            <person name="Huang E."/>
            <person name="Barry K."/>
            <person name="Lindquist E."/>
            <person name="Shapiro H."/>
            <person name="Bruce D."/>
            <person name="Schmutz J."/>
            <person name="Salamov A."/>
            <person name="Fey P."/>
            <person name="Gaudet P."/>
            <person name="Anjard C."/>
            <person name="Babu M.M."/>
            <person name="Basu S."/>
            <person name="Bushmanova Y."/>
            <person name="van der Wel H."/>
            <person name="Katoh-Kurasawa M."/>
            <person name="Dinh C."/>
            <person name="Coutinho P.M."/>
            <person name="Saito T."/>
            <person name="Elias M."/>
            <person name="Schaap P."/>
            <person name="Kay R.R."/>
            <person name="Henrissat B."/>
            <person name="Eichinger L."/>
            <person name="Rivero F."/>
            <person name="Putnam N.H."/>
            <person name="West C.M."/>
            <person name="Loomis W.F."/>
            <person name="Chisholm R.L."/>
            <person name="Shaulsky G."/>
            <person name="Strassmann J.E."/>
            <person name="Queller D.C."/>
            <person name="Kuspa A."/>
            <person name="Grigoriev I.V."/>
        </authorList>
    </citation>
    <scope>NUCLEOTIDE SEQUENCE [LARGE SCALE GENOMIC DNA]</scope>
    <source>
        <strain evidence="3">QSDP1</strain>
    </source>
</reference>
<keyword evidence="1" id="KW-0732">Signal</keyword>
<dbReference type="Proteomes" id="UP000001064">
    <property type="component" value="Unassembled WGS sequence"/>
</dbReference>